<evidence type="ECO:0000313" key="2">
    <source>
        <dbReference type="EMBL" id="BAF86355.1"/>
    </source>
</evidence>
<reference evidence="3" key="2">
    <citation type="submission" date="2007-04" db="EMBL/GenBank/DDBJ databases">
        <title>Complete genome sequence of the nitrogen-fixing bacterium Azorhizobium caulinodans ORS571.</title>
        <authorList>
            <person name="Lee K.B."/>
            <person name="Backer P.D."/>
            <person name="Aono T."/>
            <person name="Liu C.T."/>
            <person name="Suzuki S."/>
            <person name="Suzuki T."/>
            <person name="Kaneko T."/>
            <person name="Yamada M."/>
            <person name="Tabata S."/>
            <person name="Kupfer D.M."/>
            <person name="Najar F.Z."/>
            <person name="Wiley G.B."/>
            <person name="Roe B."/>
            <person name="Binnewies T."/>
            <person name="Ussery D."/>
            <person name="Vereecke D."/>
            <person name="Gevers D."/>
            <person name="Holsters M."/>
            <person name="Oyaizu H."/>
        </authorList>
    </citation>
    <scope>NUCLEOTIDE SEQUENCE [LARGE SCALE GENOMIC DNA]</scope>
    <source>
        <strain evidence="3">ATCC 43989 / DSM 5975 / JCM 20966 / LMG 6465 / NBRC 14845 / NCIMB 13405 / ORS 571</strain>
    </source>
</reference>
<sequence length="112" mass="11672">MAKRALLLFLAAGFAWITQVFLAISLYAAIEPHLKAPLAALITAAATLALTGLLAAIALWRRRQPAPVLGASALGFSTLSAVSRFAERHPMATVAVAAGAGLLQALLATRRR</sequence>
<reference evidence="2 3" key="5">
    <citation type="journal article" date="2010" name="Appl. Environ. Microbiol.">
        <title>phrR-like gene praR of Azorhizobium caulinodans ORS571 is essential for symbiosis with Sesbania rostrata and is involved in expression of reb genes.</title>
        <authorList>
            <person name="Akiba N."/>
            <person name="Aono T."/>
            <person name="Toyazaki H."/>
            <person name="Sato S."/>
            <person name="Oyaizu H."/>
        </authorList>
    </citation>
    <scope>NUCLEOTIDE SEQUENCE [LARGE SCALE GENOMIC DNA]</scope>
    <source>
        <strain evidence="3">ATCC 43989 / DSM 5975 / JCM 20966 / LMG 6465 / NBRC 14845 / NCIMB 13405 / ORS 571</strain>
    </source>
</reference>
<evidence type="ECO:0000256" key="1">
    <source>
        <dbReference type="SAM" id="Phobius"/>
    </source>
</evidence>
<accession>A8IJT9</accession>
<name>A8IJT9_AZOC5</name>
<reference evidence="2 3" key="3">
    <citation type="journal article" date="2008" name="BMC Genomics">
        <title>The genome of the versatile nitrogen fixer Azorhizobium caulinodans ORS571.</title>
        <authorList>
            <person name="Lee KB."/>
            <person name="Backer P.D."/>
            <person name="Aono T."/>
            <person name="Liu CT."/>
            <person name="Suzuki S."/>
            <person name="Suzuki T."/>
            <person name="Kaneko T."/>
            <person name="Yamada M."/>
            <person name="Tabata S."/>
            <person name="Kupfer D.M."/>
            <person name="Najar F.Z."/>
            <person name="Wiley G.B."/>
            <person name="Roe B."/>
            <person name="Binnewies T.T."/>
            <person name="Ussery D.W."/>
            <person name="D'Haeze W."/>
            <person name="Herder J.D."/>
            <person name="Gevers D."/>
            <person name="Vereecke D."/>
            <person name="Holsters M."/>
            <person name="Oyaizu H."/>
        </authorList>
    </citation>
    <scope>NUCLEOTIDE SEQUENCE [LARGE SCALE GENOMIC DNA]</scope>
    <source>
        <strain evidence="3">ATCC 43989 / DSM 5975 / JCM 20966 / LMG 6465 / NBRC 14845 / NCIMB 13405 / ORS 571</strain>
    </source>
</reference>
<keyword evidence="1" id="KW-0472">Membrane</keyword>
<organism evidence="2 3">
    <name type="scientific">Azorhizobium caulinodans (strain ATCC 43989 / DSM 5975 / JCM 20966 / LMG 6465 / NBRC 14845 / NCIMB 13405 / ORS 571)</name>
    <dbReference type="NCBI Taxonomy" id="438753"/>
    <lineage>
        <taxon>Bacteria</taxon>
        <taxon>Pseudomonadati</taxon>
        <taxon>Pseudomonadota</taxon>
        <taxon>Alphaproteobacteria</taxon>
        <taxon>Hyphomicrobiales</taxon>
        <taxon>Xanthobacteraceae</taxon>
        <taxon>Azorhizobium</taxon>
    </lineage>
</organism>
<keyword evidence="1" id="KW-1133">Transmembrane helix</keyword>
<reference evidence="2 3" key="6">
    <citation type="journal article" date="2011" name="Appl. Environ. Microbiol.">
        <title>Involvement of the azorhizobial chromosome partition gene (parA) in the onset of bacteroid differentiation during Sesbania rostrata stem nodule development.</title>
        <authorList>
            <person name="Liu CT."/>
            <person name="Lee KB."/>
            <person name="Wang YS."/>
            <person name="Peng MH."/>
            <person name="Lee KT."/>
            <person name="Suzuki S."/>
            <person name="Suzuki T."/>
            <person name="Oyaizu H."/>
        </authorList>
    </citation>
    <scope>NUCLEOTIDE SEQUENCE [LARGE SCALE GENOMIC DNA]</scope>
    <source>
        <strain evidence="3">ATCC 43989 / DSM 5975 / JCM 20966 / LMG 6465 / NBRC 14845 / NCIMB 13405 / ORS 571</strain>
    </source>
</reference>
<keyword evidence="3" id="KW-1185">Reference proteome</keyword>
<feature type="transmembrane region" description="Helical" evidence="1">
    <location>
        <begin position="92"/>
        <end position="109"/>
    </location>
</feature>
<dbReference type="Proteomes" id="UP000000270">
    <property type="component" value="Chromosome"/>
</dbReference>
<protein>
    <recommendedName>
        <fullName evidence="4">Transmembrane protein</fullName>
    </recommendedName>
</protein>
<feature type="transmembrane region" description="Helical" evidence="1">
    <location>
        <begin position="38"/>
        <end position="60"/>
    </location>
</feature>
<proteinExistence type="predicted"/>
<dbReference type="KEGG" id="azc:AZC_0357"/>
<reference evidence="2 3" key="4">
    <citation type="journal article" date="2009" name="Appl. Environ. Microbiol.">
        <title>Comparative genome-wide transcriptional profiling of Azorhizobium caulinodans ORS571 grown under free-living and symbiotic conditions.</title>
        <authorList>
            <person name="Tsukada S."/>
            <person name="Aono T."/>
            <person name="Akiba N."/>
            <person name="Lee KB."/>
            <person name="Liu CT."/>
            <person name="Toyazaki H."/>
            <person name="Oyaizu H."/>
        </authorList>
    </citation>
    <scope>NUCLEOTIDE SEQUENCE [LARGE SCALE GENOMIC DNA]</scope>
    <source>
        <strain evidence="3">ATCC 43989 / DSM 5975 / JCM 20966 / LMG 6465 / NBRC 14845 / NCIMB 13405 / ORS 571</strain>
    </source>
</reference>
<gene>
    <name evidence="2" type="ordered locus">AZC_0357</name>
</gene>
<dbReference type="RefSeq" id="WP_012168888.1">
    <property type="nucleotide sequence ID" value="NC_009937.1"/>
</dbReference>
<dbReference type="HOGENOM" id="CLU_2140718_0_0_5"/>
<keyword evidence="1" id="KW-0812">Transmembrane</keyword>
<dbReference type="AlphaFoldDB" id="A8IJT9"/>
<dbReference type="EMBL" id="AP009384">
    <property type="protein sequence ID" value="BAF86355.1"/>
    <property type="molecule type" value="Genomic_DNA"/>
</dbReference>
<evidence type="ECO:0008006" key="4">
    <source>
        <dbReference type="Google" id="ProtNLM"/>
    </source>
</evidence>
<reference evidence="2 3" key="1">
    <citation type="journal article" date="2007" name="Appl. Environ. Microbiol.">
        <title>Rhizobial factors required for stem nodule maturation and maintenance in Sesbania rostrata-Azorhizobium caulinodans ORS571 symbiosis.</title>
        <authorList>
            <person name="Suzuki S."/>
            <person name="Aono T."/>
            <person name="Lee KB."/>
            <person name="Suzuki T."/>
            <person name="Liu CT."/>
            <person name="Miwa H."/>
            <person name="Wakao S."/>
            <person name="Iki T."/>
            <person name="Oyaizu H."/>
        </authorList>
    </citation>
    <scope>NUCLEOTIDE SEQUENCE [LARGE SCALE GENOMIC DNA]</scope>
    <source>
        <strain evidence="3">ATCC 43989 / DSM 5975 / JCM 20966 / LMG 6465 / NBRC 14845 / NCIMB 13405 / ORS 571</strain>
    </source>
</reference>
<dbReference type="STRING" id="438753.AZC_0357"/>
<feature type="transmembrane region" description="Helical" evidence="1">
    <location>
        <begin position="67"/>
        <end position="86"/>
    </location>
</feature>
<evidence type="ECO:0000313" key="3">
    <source>
        <dbReference type="Proteomes" id="UP000000270"/>
    </source>
</evidence>